<dbReference type="AlphaFoldDB" id="A0A1I8JP37"/>
<keyword evidence="2" id="KW-1185">Reference proteome</keyword>
<reference evidence="3" key="1">
    <citation type="submission" date="2016-11" db="UniProtKB">
        <authorList>
            <consortium name="WormBaseParasite"/>
        </authorList>
    </citation>
    <scope>IDENTIFICATION</scope>
</reference>
<dbReference type="Proteomes" id="UP000095280">
    <property type="component" value="Unplaced"/>
</dbReference>
<proteinExistence type="predicted"/>
<feature type="region of interest" description="Disordered" evidence="1">
    <location>
        <begin position="329"/>
        <end position="350"/>
    </location>
</feature>
<organism evidence="2 3">
    <name type="scientific">Macrostomum lignano</name>
    <dbReference type="NCBI Taxonomy" id="282301"/>
    <lineage>
        <taxon>Eukaryota</taxon>
        <taxon>Metazoa</taxon>
        <taxon>Spiralia</taxon>
        <taxon>Lophotrochozoa</taxon>
        <taxon>Platyhelminthes</taxon>
        <taxon>Rhabditophora</taxon>
        <taxon>Macrostomorpha</taxon>
        <taxon>Macrostomida</taxon>
        <taxon>Macrostomidae</taxon>
        <taxon>Macrostomum</taxon>
    </lineage>
</organism>
<dbReference type="WBParaSite" id="snap_masked-unitig_28052-processed-gene-0.0-mRNA-1">
    <property type="protein sequence ID" value="snap_masked-unitig_28052-processed-gene-0.0-mRNA-1"/>
    <property type="gene ID" value="snap_masked-unitig_28052-processed-gene-0.0"/>
</dbReference>
<sequence>RTALPLCPQTISETIVFVESFQASVERLRARVLGAVLYQIAAGSAWSAFKSTDENDWLLDPADEDAEAAGLAGKCGDRPPPMMAARRPNRVRLGHLRLWLELLPEMPASLPDRHELVHAGVLRSLIGEDQSSPPHRFAPSLNVCRKRDFDRYLESLCPHQAYEAASGWQRLMSDRLCTPELCQVGRAGSEELLTSRHLWRTVAHRQQHSAPGAHHQDSRIRGATVETGEYRTAETSANACSEIGRSKTKALVVMRDGAKATETLLDERKQQLMNLDRADAHTWFRWLTVISRCWTHSSHQRLVQNLGKQPEADSHEAAHELWAKFATSSTSSANWPTPSPTSPGAEGLDDSELESELDKLAFRRSGTGQTCCSRQFLTKRRTGSGRRRIWMPNFLNSTLTQPWQLPRTCPTCRCRSSANLSVSKSAWLS</sequence>
<accession>A0A1I8JP37</accession>
<evidence type="ECO:0000256" key="1">
    <source>
        <dbReference type="SAM" id="MobiDB-lite"/>
    </source>
</evidence>
<protein>
    <submittedName>
        <fullName evidence="3">DUF4110 domain-containing protein</fullName>
    </submittedName>
</protein>
<evidence type="ECO:0000313" key="3">
    <source>
        <dbReference type="WBParaSite" id="snap_masked-unitig_28052-processed-gene-0.0-mRNA-1"/>
    </source>
</evidence>
<evidence type="ECO:0000313" key="2">
    <source>
        <dbReference type="Proteomes" id="UP000095280"/>
    </source>
</evidence>
<name>A0A1I8JP37_9PLAT</name>